<dbReference type="Gene3D" id="3.30.559.10">
    <property type="entry name" value="Chloramphenicol acetyltransferase-like domain"/>
    <property type="match status" value="1"/>
</dbReference>
<keyword evidence="8" id="KW-1185">Reference proteome</keyword>
<evidence type="ECO:0000256" key="1">
    <source>
        <dbReference type="ARBA" id="ARBA00005232"/>
    </source>
</evidence>
<dbReference type="Pfam" id="PF00755">
    <property type="entry name" value="Carn_acyltransf"/>
    <property type="match status" value="1"/>
</dbReference>
<evidence type="ECO:0000313" key="8">
    <source>
        <dbReference type="Proteomes" id="UP000658613"/>
    </source>
</evidence>
<organism evidence="7 8">
    <name type="scientific">Corynebacterium aquatimens</name>
    <dbReference type="NCBI Taxonomy" id="1190508"/>
    <lineage>
        <taxon>Bacteria</taxon>
        <taxon>Bacillati</taxon>
        <taxon>Actinomycetota</taxon>
        <taxon>Actinomycetes</taxon>
        <taxon>Mycobacteriales</taxon>
        <taxon>Corynebacteriaceae</taxon>
        <taxon>Corynebacterium</taxon>
    </lineage>
</organism>
<dbReference type="EC" id="2.3.1.7" evidence="7"/>
<evidence type="ECO:0000256" key="3">
    <source>
        <dbReference type="ARBA" id="ARBA00023315"/>
    </source>
</evidence>
<sequence length="616" mass="67122">MSNAKFAIAPEPTTTDLKPLPVPELDSTLDAYSHALTAVLSGEKLESAQKIVEDFRSGQGPQLDAKLRERAAEREAEGTNWLHDEWYAGYLTVREPLPLSTNVGFQLALDPSSETTGVDRVVEFTQRAAAIHLQAAGKTLPEDVDGRGNRITDNQWFVYAGSIRHPEADGDSIVKNESGAANREIGVFFNGRLFAVPISDAEGNAVSAHAIKAAFEAIRAKDKKEKTSPVDFNAPSLLGSGVLADLLPQILEQDGNADVYSRLSDFLFTIELLDDEGVSATKRIRKATFSPRGAWVYKPLSYQASLHDKWIAVHVEHSCMDGATLVTSVQRLQNVELPAADDSEAATEQAAPEELTWTLTEDLVSVIRKKLASFQSKAESFDTQIITVPNEQPAEMPFKVSRDASAQLIMSIAQQMTFGRVRAVYEAVDMREFRAGRTECLRAATPEAVTFARKLVDGEATQDDLEAAVNAHRGWVKRCKSGNGFDRHIQMLETIASAEIDAANPSSGTTEGSDSSAAGATGSDHSAELHPFFTDRNATAARRDFLSTTSIGGAQQVVRYCFAQTIPAGFGISYTPLPEDGEYCVSWNKDTTENSVEFRENLSAASKKFWAFVAQM</sequence>
<proteinExistence type="inferred from homology"/>
<feature type="region of interest" description="Disordered" evidence="5">
    <location>
        <begin position="503"/>
        <end position="528"/>
    </location>
</feature>
<dbReference type="EMBL" id="JADOUE010000001">
    <property type="protein sequence ID" value="MBG6121496.1"/>
    <property type="molecule type" value="Genomic_DNA"/>
</dbReference>
<dbReference type="AlphaFoldDB" id="A0A931E184"/>
<evidence type="ECO:0000256" key="2">
    <source>
        <dbReference type="ARBA" id="ARBA00022679"/>
    </source>
</evidence>
<keyword evidence="2 7" id="KW-0808">Transferase</keyword>
<dbReference type="PROSITE" id="PS00439">
    <property type="entry name" value="ACYLTRANSF_C_1"/>
    <property type="match status" value="1"/>
</dbReference>
<evidence type="ECO:0000313" key="7">
    <source>
        <dbReference type="EMBL" id="MBG6121496.1"/>
    </source>
</evidence>
<name>A0A931E184_9CORY</name>
<evidence type="ECO:0000259" key="6">
    <source>
        <dbReference type="Pfam" id="PF00755"/>
    </source>
</evidence>
<dbReference type="InterPro" id="IPR042231">
    <property type="entry name" value="Cho/carn_acyl_trans_2"/>
</dbReference>
<feature type="compositionally biased region" description="Low complexity" evidence="5">
    <location>
        <begin position="506"/>
        <end position="524"/>
    </location>
</feature>
<feature type="active site" description="Proton acceptor" evidence="4">
    <location>
        <position position="317"/>
    </location>
</feature>
<dbReference type="GO" id="GO:0004092">
    <property type="term" value="F:carnitine O-acetyltransferase activity"/>
    <property type="evidence" value="ECO:0007669"/>
    <property type="project" value="UniProtKB-EC"/>
</dbReference>
<dbReference type="SUPFAM" id="SSF52777">
    <property type="entry name" value="CoA-dependent acyltransferases"/>
    <property type="match status" value="2"/>
</dbReference>
<reference evidence="7" key="1">
    <citation type="submission" date="2020-11" db="EMBL/GenBank/DDBJ databases">
        <title>Sequencing the genomes of 1000 actinobacteria strains.</title>
        <authorList>
            <person name="Klenk H.-P."/>
        </authorList>
    </citation>
    <scope>NUCLEOTIDE SEQUENCE</scope>
    <source>
        <strain evidence="7">DSM 45632</strain>
    </source>
</reference>
<dbReference type="InterPro" id="IPR000542">
    <property type="entry name" value="Carn_acyl_trans"/>
</dbReference>
<evidence type="ECO:0000256" key="4">
    <source>
        <dbReference type="PIRSR" id="PIRSR600542-1"/>
    </source>
</evidence>
<dbReference type="Proteomes" id="UP000658613">
    <property type="component" value="Unassembled WGS sequence"/>
</dbReference>
<dbReference type="InterPro" id="IPR039551">
    <property type="entry name" value="Cho/carn_acyl_trans"/>
</dbReference>
<dbReference type="PANTHER" id="PTHR22589">
    <property type="entry name" value="CARNITINE O-ACYLTRANSFERASE"/>
    <property type="match status" value="1"/>
</dbReference>
<evidence type="ECO:0000256" key="5">
    <source>
        <dbReference type="SAM" id="MobiDB-lite"/>
    </source>
</evidence>
<keyword evidence="3 7" id="KW-0012">Acyltransferase</keyword>
<feature type="domain" description="Choline/carnitine acyltransferase" evidence="6">
    <location>
        <begin position="20"/>
        <end position="603"/>
    </location>
</feature>
<comment type="caution">
    <text evidence="7">The sequence shown here is derived from an EMBL/GenBank/DDBJ whole genome shotgun (WGS) entry which is preliminary data.</text>
</comment>
<gene>
    <name evidence="7" type="ORF">IW254_000465</name>
</gene>
<dbReference type="RefSeq" id="WP_196824041.1">
    <property type="nucleotide sequence ID" value="NZ_CP046980.1"/>
</dbReference>
<protein>
    <submittedName>
        <fullName evidence="7">Carnitine O-acetyltransferase</fullName>
        <ecNumber evidence="7">2.3.1.7</ecNumber>
    </submittedName>
</protein>
<dbReference type="InterPro" id="IPR023213">
    <property type="entry name" value="CAT-like_dom_sf"/>
</dbReference>
<comment type="similarity">
    <text evidence="1">Belongs to the carnitine/choline acetyltransferase family.</text>
</comment>
<accession>A0A931E184</accession>
<dbReference type="Gene3D" id="3.30.559.70">
    <property type="entry name" value="Choline/Carnitine o-acyltransferase, domain 2"/>
    <property type="match status" value="1"/>
</dbReference>